<dbReference type="CDD" id="cd09083">
    <property type="entry name" value="EEP-1"/>
    <property type="match status" value="1"/>
</dbReference>
<dbReference type="AlphaFoldDB" id="K0XBL0"/>
<dbReference type="InterPro" id="IPR012334">
    <property type="entry name" value="Pectin_lyas_fold"/>
</dbReference>
<evidence type="ECO:0000259" key="1">
    <source>
        <dbReference type="Pfam" id="PF03372"/>
    </source>
</evidence>
<dbReference type="Pfam" id="PF03372">
    <property type="entry name" value="Exo_endo_phos"/>
    <property type="match status" value="1"/>
</dbReference>
<dbReference type="InterPro" id="IPR011050">
    <property type="entry name" value="Pectin_lyase_fold/virulence"/>
</dbReference>
<dbReference type="OrthoDB" id="1053843at2"/>
<dbReference type="Gene3D" id="3.60.10.10">
    <property type="entry name" value="Endonuclease/exonuclease/phosphatase"/>
    <property type="match status" value="1"/>
</dbReference>
<dbReference type="GO" id="GO:0003824">
    <property type="term" value="F:catalytic activity"/>
    <property type="evidence" value="ECO:0007669"/>
    <property type="project" value="InterPro"/>
</dbReference>
<dbReference type="InterPro" id="IPR026444">
    <property type="entry name" value="Secre_tail"/>
</dbReference>
<dbReference type="Proteomes" id="UP000006044">
    <property type="component" value="Unassembled WGS sequence"/>
</dbReference>
<organism evidence="2 3">
    <name type="scientific">Barnesiella intestinihominis YIT 11860</name>
    <dbReference type="NCBI Taxonomy" id="742726"/>
    <lineage>
        <taxon>Bacteria</taxon>
        <taxon>Pseudomonadati</taxon>
        <taxon>Bacteroidota</taxon>
        <taxon>Bacteroidia</taxon>
        <taxon>Bacteroidales</taxon>
        <taxon>Barnesiellaceae</taxon>
        <taxon>Barnesiella</taxon>
    </lineage>
</organism>
<name>K0XBL0_9BACT</name>
<evidence type="ECO:0000313" key="2">
    <source>
        <dbReference type="EMBL" id="EJZ65179.1"/>
    </source>
</evidence>
<dbReference type="RefSeq" id="WP_008861403.1">
    <property type="nucleotide sequence ID" value="NZ_JH815203.1"/>
</dbReference>
<gene>
    <name evidence="2" type="ORF">HMPREF9448_00910</name>
</gene>
<keyword evidence="3" id="KW-1185">Reference proteome</keyword>
<dbReference type="InterPro" id="IPR036691">
    <property type="entry name" value="Endo/exonu/phosph_ase_sf"/>
</dbReference>
<evidence type="ECO:0000313" key="3">
    <source>
        <dbReference type="Proteomes" id="UP000006044"/>
    </source>
</evidence>
<sequence>MDKQIVILNMKSRFLLSVVFFGMIAGLSASPVYRMGSYNIRGENAADTGDKDWNVRKEYVVRNIVEHDFDVVGLQENSIKMLPQLEELLGDDYATHSWGAISETSGTHTTIVYKAGKFTLLDKGQYFLTSNPAAPDLSWDTAVRRNTVWVKLQDKTTGDVFFYFSTHLDHKGVLARAEGARINVQKMQEIADGYPAIIVGDFNAYYAEKAMYNTFNAYLDDSRKVTQTAPVGPGTTFAQWNPAVTGGEPIDYVFCDRVNVLSYETITEDFGRGITPSDHLPILITCTFKDNLERGKWYVSTTPSAVPDGSKNAPFNNLQEAIDVASKHDTIFMTEGVFYPVETSSHAGRQATVNVYKSVRIHGGYDESFSSVVGKTELSGDLNRNDVTDESGRIASGAEDNVYHIMTVADSCFVELDGLKLTGGYADVTGFNSGAAIYSKGIDLILKDVELCDNYALAYGGAIYSGGNLNINRTMFARNQSGSQGGAFYLASPGWRSHISDSYFVQNRATQGSSGYSDGVIFSLLSGNTIADNVSSRNGVYTQMGESEYMVSTFVNNTFVNNRLTAKSSSLSDKTNGGSAIYFKSGAGSLNLVNNTIVGNTDSCYTTSGIPSANFNGSAVHVISGKVRLVNNIIAGNFSSAAAAGEVYLGESASLQNSTYNLYGGADRMNITAKSTDMVCRNYDRCVQDLQKVLDSEIVDGKLSLLLSDNGGFAPTVKVKSVACGNNNLNVLSAAALRESTFYIDINDNGVYTDNLAVDGRGVIRNTTGSMIGAYEYTGESGMEPNVQQNSIRVFVSEDNLYVISDSFTVGYTIYNLSGSLQMKGEAVSGRPVDVSILPAGVYMVETNDRSGGIEFTKVLKNN</sequence>
<dbReference type="InterPro" id="IPR005135">
    <property type="entry name" value="Endo/exonuclease/phosphatase"/>
</dbReference>
<comment type="caution">
    <text evidence="2">The sequence shown here is derived from an EMBL/GenBank/DDBJ whole genome shotgun (WGS) entry which is preliminary data.</text>
</comment>
<dbReference type="EMBL" id="ADLE01000007">
    <property type="protein sequence ID" value="EJZ65179.1"/>
    <property type="molecule type" value="Genomic_DNA"/>
</dbReference>
<reference evidence="2 3" key="1">
    <citation type="submission" date="2012-08" db="EMBL/GenBank/DDBJ databases">
        <title>The Genome Sequence of Barnesiella intestinihominis YIT 11860.</title>
        <authorList>
            <consortium name="The Broad Institute Genome Sequencing Platform"/>
            <person name="Earl A."/>
            <person name="Ward D."/>
            <person name="Feldgarden M."/>
            <person name="Gevers D."/>
            <person name="Morotomi M."/>
            <person name="Walker B."/>
            <person name="Young S.K."/>
            <person name="Zeng Q."/>
            <person name="Gargeya S."/>
            <person name="Fitzgerald M."/>
            <person name="Haas B."/>
            <person name="Abouelleil A."/>
            <person name="Alvarado L."/>
            <person name="Arachchi H.M."/>
            <person name="Berlin A.M."/>
            <person name="Chapman S.B."/>
            <person name="Goldberg J."/>
            <person name="Griggs A."/>
            <person name="Gujja S."/>
            <person name="Hansen M."/>
            <person name="Howarth C."/>
            <person name="Imamovic A."/>
            <person name="Larimer J."/>
            <person name="McCowen C."/>
            <person name="Montmayeur A."/>
            <person name="Murphy C."/>
            <person name="Neiman D."/>
            <person name="Pearson M."/>
            <person name="Priest M."/>
            <person name="Roberts A."/>
            <person name="Saif S."/>
            <person name="Shea T."/>
            <person name="Sisk P."/>
            <person name="Sykes S."/>
            <person name="Wortman J."/>
            <person name="Nusbaum C."/>
            <person name="Birren B."/>
        </authorList>
    </citation>
    <scope>NUCLEOTIDE SEQUENCE [LARGE SCALE GENOMIC DNA]</scope>
    <source>
        <strain evidence="2 3">YIT 11860</strain>
    </source>
</reference>
<dbReference type="SUPFAM" id="SSF56219">
    <property type="entry name" value="DNase I-like"/>
    <property type="match status" value="1"/>
</dbReference>
<dbReference type="STRING" id="742726.HMPREF9448_00910"/>
<dbReference type="GeneID" id="77850055"/>
<dbReference type="NCBIfam" id="TIGR04183">
    <property type="entry name" value="Por_Secre_tail"/>
    <property type="match status" value="1"/>
</dbReference>
<proteinExistence type="predicted"/>
<dbReference type="eggNOG" id="COG3568">
    <property type="taxonomic scope" value="Bacteria"/>
</dbReference>
<feature type="domain" description="Endonuclease/exonuclease/phosphatase" evidence="1">
    <location>
        <begin position="36"/>
        <end position="279"/>
    </location>
</feature>
<dbReference type="Gene3D" id="2.160.20.10">
    <property type="entry name" value="Single-stranded right-handed beta-helix, Pectin lyase-like"/>
    <property type="match status" value="1"/>
</dbReference>
<accession>K0XBL0</accession>
<dbReference type="HOGENOM" id="CLU_331127_0_0_10"/>
<protein>
    <submittedName>
        <fullName evidence="2">Por secretion system C-terminal sorting domain-containing protein</fullName>
    </submittedName>
</protein>
<dbReference type="SUPFAM" id="SSF51126">
    <property type="entry name" value="Pectin lyase-like"/>
    <property type="match status" value="1"/>
</dbReference>